<comment type="caution">
    <text evidence="2">The sequence shown here is derived from an EMBL/GenBank/DDBJ whole genome shotgun (WGS) entry which is preliminary data.</text>
</comment>
<dbReference type="EMBL" id="JAUFRC010000001">
    <property type="protein sequence ID" value="MDN3711284.1"/>
    <property type="molecule type" value="Genomic_DNA"/>
</dbReference>
<name>A0ABT8D478_9RHOB</name>
<reference evidence="3" key="1">
    <citation type="journal article" date="2019" name="Int. J. Syst. Evol. Microbiol.">
        <title>The Global Catalogue of Microorganisms (GCM) 10K type strain sequencing project: providing services to taxonomists for standard genome sequencing and annotation.</title>
        <authorList>
            <consortium name="The Broad Institute Genomics Platform"/>
            <consortium name="The Broad Institute Genome Sequencing Center for Infectious Disease"/>
            <person name="Wu L."/>
            <person name="Ma J."/>
        </authorList>
    </citation>
    <scope>NUCLEOTIDE SEQUENCE [LARGE SCALE GENOMIC DNA]</scope>
    <source>
        <strain evidence="3">CECT 8482</strain>
    </source>
</reference>
<accession>A0ABT8D478</accession>
<evidence type="ECO:0000313" key="2">
    <source>
        <dbReference type="EMBL" id="MDN3711284.1"/>
    </source>
</evidence>
<keyword evidence="3" id="KW-1185">Reference proteome</keyword>
<feature type="region of interest" description="Disordered" evidence="1">
    <location>
        <begin position="32"/>
        <end position="53"/>
    </location>
</feature>
<sequence length="53" mass="5746">MRRLLALVLLLGIAALAALLVWGPVVVEKSRNRLTTPPRAGRSAPRPRRCTSA</sequence>
<evidence type="ECO:0000313" key="3">
    <source>
        <dbReference type="Proteomes" id="UP001243846"/>
    </source>
</evidence>
<evidence type="ECO:0000256" key="1">
    <source>
        <dbReference type="SAM" id="MobiDB-lite"/>
    </source>
</evidence>
<gene>
    <name evidence="2" type="ORF">QWZ10_04500</name>
</gene>
<protein>
    <submittedName>
        <fullName evidence="2">Uncharacterized protein</fullName>
    </submittedName>
</protein>
<organism evidence="2 3">
    <name type="scientific">Paracoccus cavernae</name>
    <dbReference type="NCBI Taxonomy" id="1571207"/>
    <lineage>
        <taxon>Bacteria</taxon>
        <taxon>Pseudomonadati</taxon>
        <taxon>Pseudomonadota</taxon>
        <taxon>Alphaproteobacteria</taxon>
        <taxon>Rhodobacterales</taxon>
        <taxon>Paracoccaceae</taxon>
        <taxon>Paracoccus</taxon>
    </lineage>
</organism>
<dbReference type="Proteomes" id="UP001243846">
    <property type="component" value="Unassembled WGS sequence"/>
</dbReference>
<proteinExistence type="predicted"/>